<reference evidence="9" key="2">
    <citation type="submission" date="2025-09" db="UniProtKB">
        <authorList>
            <consortium name="Ensembl"/>
        </authorList>
    </citation>
    <scope>IDENTIFICATION</scope>
</reference>
<evidence type="ECO:0000256" key="1">
    <source>
        <dbReference type="ARBA" id="ARBA00004173"/>
    </source>
</evidence>
<name>A0A8D0HDL5_SPHPU</name>
<evidence type="ECO:0000313" key="9">
    <source>
        <dbReference type="Ensembl" id="ENSSPUP00000018232.1"/>
    </source>
</evidence>
<dbReference type="InterPro" id="IPR010793">
    <property type="entry name" value="Ribosomal_mL37/mL65"/>
</dbReference>
<accession>A0A8D0HDL5</accession>
<evidence type="ECO:0000256" key="5">
    <source>
        <dbReference type="ARBA" id="ARBA00023274"/>
    </source>
</evidence>
<gene>
    <name evidence="9" type="primary">MRPL37</name>
</gene>
<evidence type="ECO:0000313" key="10">
    <source>
        <dbReference type="Proteomes" id="UP000694392"/>
    </source>
</evidence>
<dbReference type="GO" id="GO:0006412">
    <property type="term" value="P:translation"/>
    <property type="evidence" value="ECO:0007669"/>
    <property type="project" value="InterPro"/>
</dbReference>
<keyword evidence="5" id="KW-0687">Ribonucleoprotein</keyword>
<dbReference type="PANTHER" id="PTHR15889">
    <property type="entry name" value="MITOCHONDRIAL RIBOSOMAL PROTEIN L37"/>
    <property type="match status" value="1"/>
</dbReference>
<comment type="similarity">
    <text evidence="6">Belongs to the mitochondrion-specific ribosomal protein mL37 family.</text>
</comment>
<reference evidence="9" key="1">
    <citation type="submission" date="2025-08" db="UniProtKB">
        <authorList>
            <consortium name="Ensembl"/>
        </authorList>
    </citation>
    <scope>IDENTIFICATION</scope>
</reference>
<dbReference type="OMA" id="WERGWHD"/>
<dbReference type="AlphaFoldDB" id="A0A8D0HDL5"/>
<dbReference type="Pfam" id="PF07147">
    <property type="entry name" value="PDCD9"/>
    <property type="match status" value="1"/>
</dbReference>
<keyword evidence="4" id="KW-0496">Mitochondrion</keyword>
<evidence type="ECO:0000256" key="2">
    <source>
        <dbReference type="ARBA" id="ARBA00022946"/>
    </source>
</evidence>
<sequence length="435" mass="50211">MLRVRRAPAAVWGPRGQHRYKASIYPPYRGGPLPRTPWTVRGPPPGGPLPWYMRENLSVREQLPELDTVTYAEKQYRVPWLAKPPDFPPWQRGWNDPLYRQGPRLEEMPDYKERPCYIYHQRSRLLEGVKQALWLTKTKLIEGLPPRVLDIIGEPGNQLENQDEKVQNAIFHAHFWVTHKESTTKDTYSPLLLDNLLNLCRMTTIKHPLLSKRMLAKRYKVSAVWERESNLLRVCGINGVLLNAMTPLEPVASKDEILATENHVLETFYPISPIIDFQAVNVYKLQNDTGFREGYPYPYAHTVYFTESSKNPVPKFHPEQLRAKMLMFAFCNALAKAKTFYGAEPKVLETPIVVQSIGTDGHLFHFMVFQLNTTDLDSSDGIKNLVWIDSDQMLYEDARSRPQIRRKVVILPAGIHGYEPETFKKFLALYLQGAV</sequence>
<keyword evidence="2" id="KW-0809">Transit peptide</keyword>
<evidence type="ECO:0000256" key="8">
    <source>
        <dbReference type="ARBA" id="ARBA00041617"/>
    </source>
</evidence>
<dbReference type="GO" id="GO:0003735">
    <property type="term" value="F:structural constituent of ribosome"/>
    <property type="evidence" value="ECO:0007669"/>
    <property type="project" value="InterPro"/>
</dbReference>
<keyword evidence="3" id="KW-0689">Ribosomal protein</keyword>
<comment type="subcellular location">
    <subcellularLocation>
        <location evidence="1">Mitochondrion</location>
    </subcellularLocation>
</comment>
<dbReference type="Proteomes" id="UP000694392">
    <property type="component" value="Unplaced"/>
</dbReference>
<protein>
    <recommendedName>
        <fullName evidence="7">Large ribosomal subunit protein mL37</fullName>
    </recommendedName>
    <alternativeName>
        <fullName evidence="8">39S ribosomal protein L37, mitochondrial</fullName>
    </alternativeName>
</protein>
<dbReference type="GO" id="GO:0005762">
    <property type="term" value="C:mitochondrial large ribosomal subunit"/>
    <property type="evidence" value="ECO:0007669"/>
    <property type="project" value="Ensembl"/>
</dbReference>
<organism evidence="9 10">
    <name type="scientific">Sphenodon punctatus</name>
    <name type="common">Tuatara</name>
    <name type="synonym">Hatteria punctata</name>
    <dbReference type="NCBI Taxonomy" id="8508"/>
    <lineage>
        <taxon>Eukaryota</taxon>
        <taxon>Metazoa</taxon>
        <taxon>Chordata</taxon>
        <taxon>Craniata</taxon>
        <taxon>Vertebrata</taxon>
        <taxon>Euteleostomi</taxon>
        <taxon>Lepidosauria</taxon>
        <taxon>Sphenodontia</taxon>
        <taxon>Sphenodontidae</taxon>
        <taxon>Sphenodon</taxon>
    </lineage>
</organism>
<dbReference type="InterPro" id="IPR052482">
    <property type="entry name" value="mtLSU_mL37"/>
</dbReference>
<evidence type="ECO:0000256" key="4">
    <source>
        <dbReference type="ARBA" id="ARBA00023128"/>
    </source>
</evidence>
<proteinExistence type="inferred from homology"/>
<evidence type="ECO:0000256" key="7">
    <source>
        <dbReference type="ARBA" id="ARBA00039442"/>
    </source>
</evidence>
<evidence type="ECO:0000256" key="6">
    <source>
        <dbReference type="ARBA" id="ARBA00037985"/>
    </source>
</evidence>
<keyword evidence="10" id="KW-1185">Reference proteome</keyword>
<dbReference type="Ensembl" id="ENSSPUT00000019415.1">
    <property type="protein sequence ID" value="ENSSPUP00000018232.1"/>
    <property type="gene ID" value="ENSSPUG00000014078.1"/>
</dbReference>
<evidence type="ECO:0000256" key="3">
    <source>
        <dbReference type="ARBA" id="ARBA00022980"/>
    </source>
</evidence>
<dbReference type="GeneTree" id="ENSGT00390000000867"/>
<dbReference type="PANTHER" id="PTHR15889:SF2">
    <property type="entry name" value="LARGE RIBOSOMAL SUBUNIT PROTEIN ML37"/>
    <property type="match status" value="1"/>
</dbReference>